<protein>
    <submittedName>
        <fullName evidence="1">Uncharacterized protein</fullName>
    </submittedName>
</protein>
<organism evidence="1">
    <name type="scientific">marine sediment metagenome</name>
    <dbReference type="NCBI Taxonomy" id="412755"/>
    <lineage>
        <taxon>unclassified sequences</taxon>
        <taxon>metagenomes</taxon>
        <taxon>ecological metagenomes</taxon>
    </lineage>
</organism>
<comment type="caution">
    <text evidence="1">The sequence shown here is derived from an EMBL/GenBank/DDBJ whole genome shotgun (WGS) entry which is preliminary data.</text>
</comment>
<dbReference type="Gene3D" id="2.60.120.200">
    <property type="match status" value="2"/>
</dbReference>
<dbReference type="InterPro" id="IPR013320">
    <property type="entry name" value="ConA-like_dom_sf"/>
</dbReference>
<dbReference type="AlphaFoldDB" id="A0A0F9AWZ8"/>
<feature type="non-terminal residue" evidence="1">
    <location>
        <position position="395"/>
    </location>
</feature>
<feature type="non-terminal residue" evidence="1">
    <location>
        <position position="1"/>
    </location>
</feature>
<name>A0A0F9AWZ8_9ZZZZ</name>
<gene>
    <name evidence="1" type="ORF">LCGC14_2859840</name>
</gene>
<reference evidence="1" key="1">
    <citation type="journal article" date="2015" name="Nature">
        <title>Complex archaea that bridge the gap between prokaryotes and eukaryotes.</title>
        <authorList>
            <person name="Spang A."/>
            <person name="Saw J.H."/>
            <person name="Jorgensen S.L."/>
            <person name="Zaremba-Niedzwiedzka K."/>
            <person name="Martijn J."/>
            <person name="Lind A.E."/>
            <person name="van Eijk R."/>
            <person name="Schleper C."/>
            <person name="Guy L."/>
            <person name="Ettema T.J."/>
        </authorList>
    </citation>
    <scope>NUCLEOTIDE SEQUENCE</scope>
</reference>
<accession>A0A0F9AWZ8</accession>
<proteinExistence type="predicted"/>
<evidence type="ECO:0000313" key="1">
    <source>
        <dbReference type="EMBL" id="KKK76816.1"/>
    </source>
</evidence>
<dbReference type="SUPFAM" id="SSF49899">
    <property type="entry name" value="Concanavalin A-like lectins/glucanases"/>
    <property type="match status" value="2"/>
</dbReference>
<sequence>GGAGFINVISDLDGHRKVVQMYDADVNEVRMYQSISPSSINTIEFWVRSTDTSKTIYLYLYEGGIGGTIIIGAFIYVDRFGWNDGGGNIYVLDPALDNTWYHWRWDINQSSNTFDWYIDGVLVSNNGSFLNPITTGIDTLSFKSNLATYSDYSLYVDAIGYSWDSDYNVEDNLNAYGREVMDEGDVGWGTDIIPYSIGIRGEYANHKKYLELYDDSDTDFYRATNSFEDDLVGGNPTGWSVNEAGGTIDVIASEAGHRKVVELDDTNGGAKLLFQKSNIVAGSSTGFMELWYRKDSNNEYSSVRIGETSLFPGSITVYFKIDGRIWYQATNIRAYVANTWYHLKWIWTDLGGAGRNVDFYVDGVLEGTPATDGADLDFPVDLRFGQVVGFGGFYT</sequence>
<dbReference type="EMBL" id="LAZR01055241">
    <property type="protein sequence ID" value="KKK76816.1"/>
    <property type="molecule type" value="Genomic_DNA"/>
</dbReference>